<evidence type="ECO:0000256" key="1">
    <source>
        <dbReference type="SAM" id="MobiDB-lite"/>
    </source>
</evidence>
<feature type="region of interest" description="Disordered" evidence="1">
    <location>
        <begin position="51"/>
        <end position="76"/>
    </location>
</feature>
<feature type="chain" id="PRO_5037265326" evidence="2">
    <location>
        <begin position="24"/>
        <end position="87"/>
    </location>
</feature>
<organism evidence="3 4">
    <name type="scientific">Plectus sambesii</name>
    <dbReference type="NCBI Taxonomy" id="2011161"/>
    <lineage>
        <taxon>Eukaryota</taxon>
        <taxon>Metazoa</taxon>
        <taxon>Ecdysozoa</taxon>
        <taxon>Nematoda</taxon>
        <taxon>Chromadorea</taxon>
        <taxon>Plectida</taxon>
        <taxon>Plectina</taxon>
        <taxon>Plectoidea</taxon>
        <taxon>Plectidae</taxon>
        <taxon>Plectus</taxon>
    </lineage>
</organism>
<evidence type="ECO:0000256" key="2">
    <source>
        <dbReference type="SAM" id="SignalP"/>
    </source>
</evidence>
<protein>
    <submittedName>
        <fullName evidence="4">Uncharacterized protein</fullName>
    </submittedName>
</protein>
<reference evidence="4" key="1">
    <citation type="submission" date="2022-11" db="UniProtKB">
        <authorList>
            <consortium name="WormBaseParasite"/>
        </authorList>
    </citation>
    <scope>IDENTIFICATION</scope>
</reference>
<evidence type="ECO:0000313" key="4">
    <source>
        <dbReference type="WBParaSite" id="PSAMB.scaffold2194size24695.g16886.t1"/>
    </source>
</evidence>
<keyword evidence="3" id="KW-1185">Reference proteome</keyword>
<name>A0A914VNI1_9BILA</name>
<sequence length="87" mass="9938">MSSLRPFLVVLFVFLVFIADSREEDLVNEDVGALPPVEVYEVDPSSELVVPGLYSPNQPEDKHHKGDRGRRNTNSRWMIQRMRLGGK</sequence>
<dbReference type="AlphaFoldDB" id="A0A914VNI1"/>
<proteinExistence type="predicted"/>
<keyword evidence="2" id="KW-0732">Signal</keyword>
<accession>A0A914VNI1</accession>
<dbReference type="WBParaSite" id="PSAMB.scaffold2194size24695.g16886.t1">
    <property type="protein sequence ID" value="PSAMB.scaffold2194size24695.g16886.t1"/>
    <property type="gene ID" value="PSAMB.scaffold2194size24695.g16886"/>
</dbReference>
<evidence type="ECO:0000313" key="3">
    <source>
        <dbReference type="Proteomes" id="UP000887566"/>
    </source>
</evidence>
<feature type="signal peptide" evidence="2">
    <location>
        <begin position="1"/>
        <end position="23"/>
    </location>
</feature>
<dbReference type="Proteomes" id="UP000887566">
    <property type="component" value="Unplaced"/>
</dbReference>